<accession>A0A5A7S456</accession>
<evidence type="ECO:0000256" key="5">
    <source>
        <dbReference type="ARBA" id="ARBA00022801"/>
    </source>
</evidence>
<dbReference type="RefSeq" id="WP_149432330.1">
    <property type="nucleotide sequence ID" value="NZ_VLNY01000013.1"/>
</dbReference>
<evidence type="ECO:0000256" key="7">
    <source>
        <dbReference type="ARBA" id="ARBA00033711"/>
    </source>
</evidence>
<organism evidence="8 9">
    <name type="scientific">Antrihabitans cavernicola</name>
    <dbReference type="NCBI Taxonomy" id="2495913"/>
    <lineage>
        <taxon>Bacteria</taxon>
        <taxon>Bacillati</taxon>
        <taxon>Actinomycetota</taxon>
        <taxon>Actinomycetes</taxon>
        <taxon>Mycobacteriales</taxon>
        <taxon>Nocardiaceae</taxon>
        <taxon>Antrihabitans</taxon>
    </lineage>
</organism>
<evidence type="ECO:0000256" key="6">
    <source>
        <dbReference type="ARBA" id="ARBA00022842"/>
    </source>
</evidence>
<proteinExistence type="inferred from homology"/>
<dbReference type="Pfam" id="PF04029">
    <property type="entry name" value="2-ph_phosp"/>
    <property type="match status" value="1"/>
</dbReference>
<dbReference type="EC" id="3.1.3.71" evidence="3"/>
<evidence type="ECO:0000313" key="8">
    <source>
        <dbReference type="EMBL" id="KAA0020179.1"/>
    </source>
</evidence>
<comment type="catalytic activity">
    <reaction evidence="7">
        <text>(2R)-O-phospho-3-sulfolactate + H2O = (2R)-3-sulfolactate + phosphate</text>
        <dbReference type="Rhea" id="RHEA:23416"/>
        <dbReference type="ChEBI" id="CHEBI:15377"/>
        <dbReference type="ChEBI" id="CHEBI:15597"/>
        <dbReference type="ChEBI" id="CHEBI:43474"/>
        <dbReference type="ChEBI" id="CHEBI:58738"/>
        <dbReference type="EC" id="3.1.3.71"/>
    </reaction>
</comment>
<comment type="caution">
    <text evidence="8">The sequence shown here is derived from an EMBL/GenBank/DDBJ whole genome shotgun (WGS) entry which is preliminary data.</text>
</comment>
<keyword evidence="5" id="KW-0378">Hydrolase</keyword>
<evidence type="ECO:0000256" key="3">
    <source>
        <dbReference type="ARBA" id="ARBA00012953"/>
    </source>
</evidence>
<name>A0A5A7S456_9NOCA</name>
<dbReference type="Gene3D" id="3.90.1560.10">
    <property type="entry name" value="ComB-like"/>
    <property type="match status" value="1"/>
</dbReference>
<dbReference type="EMBL" id="VLNY01000013">
    <property type="protein sequence ID" value="KAA0020179.1"/>
    <property type="molecule type" value="Genomic_DNA"/>
</dbReference>
<dbReference type="GO" id="GO:0050545">
    <property type="term" value="F:sulfopyruvate decarboxylase activity"/>
    <property type="evidence" value="ECO:0007669"/>
    <property type="project" value="TreeGrafter"/>
</dbReference>
<evidence type="ECO:0000256" key="4">
    <source>
        <dbReference type="ARBA" id="ARBA00021948"/>
    </source>
</evidence>
<sequence length="244" mass="25356">MLPAHTQGDHRIRFDWGLSGARAIVGGCDIAVVVDVLSFTTTLTVALDRGIEVLPYPWADGAAEFARDHGADLAVGRRQRQPGQVSLSPATVRDAVDIQRLVLPSPNGSSISFALADAGVTVIGASLRNAGAVAQYLAASDAVVAVIAAGERWPDGTLRPAVEDLWGAGAVLAKLDGLSLSQEARVARSAFLALDDISAQLHCCASGRELIEGGFPEDVEIAAELDVSSVVPELRKGVFTAPSP</sequence>
<dbReference type="SUPFAM" id="SSF142823">
    <property type="entry name" value="ComB-like"/>
    <property type="match status" value="1"/>
</dbReference>
<dbReference type="PANTHER" id="PTHR37311">
    <property type="entry name" value="2-PHOSPHOSULFOLACTATE PHOSPHATASE-RELATED"/>
    <property type="match status" value="1"/>
</dbReference>
<gene>
    <name evidence="8" type="ORF">FOY51_21535</name>
</gene>
<dbReference type="GO" id="GO:0000287">
    <property type="term" value="F:magnesium ion binding"/>
    <property type="evidence" value="ECO:0007669"/>
    <property type="project" value="InterPro"/>
</dbReference>
<dbReference type="Proteomes" id="UP000322244">
    <property type="component" value="Unassembled WGS sequence"/>
</dbReference>
<keyword evidence="6" id="KW-0460">Magnesium</keyword>
<dbReference type="OrthoDB" id="8588453at2"/>
<comment type="cofactor">
    <cofactor evidence="1">
        <name>Mg(2+)</name>
        <dbReference type="ChEBI" id="CHEBI:18420"/>
    </cofactor>
</comment>
<evidence type="ECO:0000313" key="9">
    <source>
        <dbReference type="Proteomes" id="UP000322244"/>
    </source>
</evidence>
<evidence type="ECO:0000256" key="1">
    <source>
        <dbReference type="ARBA" id="ARBA00001946"/>
    </source>
</evidence>
<dbReference type="InterPro" id="IPR005238">
    <property type="entry name" value="ComB-like"/>
</dbReference>
<dbReference type="PANTHER" id="PTHR37311:SF1">
    <property type="entry name" value="2-PHOSPHOSULFOLACTATE PHOSPHATASE-RELATED"/>
    <property type="match status" value="1"/>
</dbReference>
<dbReference type="InterPro" id="IPR036702">
    <property type="entry name" value="ComB-like_sf"/>
</dbReference>
<evidence type="ECO:0000256" key="2">
    <source>
        <dbReference type="ARBA" id="ARBA00009997"/>
    </source>
</evidence>
<protein>
    <recommendedName>
        <fullName evidence="4">Probable 2-phosphosulfolactate phosphatase</fullName>
        <ecNumber evidence="3">3.1.3.71</ecNumber>
    </recommendedName>
</protein>
<dbReference type="GO" id="GO:0050532">
    <property type="term" value="F:2-phosphosulfolactate phosphatase activity"/>
    <property type="evidence" value="ECO:0007669"/>
    <property type="project" value="UniProtKB-EC"/>
</dbReference>
<dbReference type="AlphaFoldDB" id="A0A5A7S456"/>
<keyword evidence="9" id="KW-1185">Reference proteome</keyword>
<reference evidence="8 9" key="1">
    <citation type="submission" date="2019-07" db="EMBL/GenBank/DDBJ databases">
        <title>Rhodococcus cavernicolus sp. nov., isolated from a cave.</title>
        <authorList>
            <person name="Lee S.D."/>
        </authorList>
    </citation>
    <scope>NUCLEOTIDE SEQUENCE [LARGE SCALE GENOMIC DNA]</scope>
    <source>
        <strain evidence="8 9">C1-24</strain>
    </source>
</reference>
<comment type="similarity">
    <text evidence="2">Belongs to the ComB family.</text>
</comment>